<feature type="domain" description="Cyclin-like" evidence="6">
    <location>
        <begin position="151"/>
        <end position="235"/>
    </location>
</feature>
<dbReference type="GeneID" id="94837483"/>
<dbReference type="InterPro" id="IPR039361">
    <property type="entry name" value="Cyclin"/>
</dbReference>
<evidence type="ECO:0000256" key="2">
    <source>
        <dbReference type="ARBA" id="ARBA00023127"/>
    </source>
</evidence>
<feature type="region of interest" description="Disordered" evidence="5">
    <location>
        <begin position="66"/>
        <end position="101"/>
    </location>
</feature>
<keyword evidence="9" id="KW-1185">Reference proteome</keyword>
<dbReference type="InterPro" id="IPR036915">
    <property type="entry name" value="Cyclin-like_sf"/>
</dbReference>
<evidence type="ECO:0000259" key="6">
    <source>
        <dbReference type="SMART" id="SM00385"/>
    </source>
</evidence>
<feature type="domain" description="Cyclin C-terminal" evidence="7">
    <location>
        <begin position="244"/>
        <end position="361"/>
    </location>
</feature>
<evidence type="ECO:0000256" key="3">
    <source>
        <dbReference type="ARBA" id="ARBA00023306"/>
    </source>
</evidence>
<dbReference type="GO" id="GO:0051301">
    <property type="term" value="P:cell division"/>
    <property type="evidence" value="ECO:0007669"/>
    <property type="project" value="UniProtKB-KW"/>
</dbReference>
<dbReference type="PANTHER" id="PTHR10177">
    <property type="entry name" value="CYCLINS"/>
    <property type="match status" value="1"/>
</dbReference>
<dbReference type="VEuPathDB" id="TrichDB:TRFO_22804"/>
<sequence>MSDTFGIDSCFCLIVNQKFPFRINQSLMIPASRTSSIASRQPSRTKGLVVNQSRRVLHDVNSRLNAINPTGLNKQSNIMTRPRHDENEPEVFKPNHSMKRLGDPNDPQEVHEFDLEIFNFMKSFENKTLPNPNFFEGQTNITPRMRATVIDWLVEVHRKLKMHTDTLYLTVYLMDQYLSHVDLDKTKYQRLGCAALLIASKSEEIYPPSVKELVELADRSFTTIALSRMEASLFQTVSFHVNPILPPMFLKRFLRIVRTDLVLSMLSYFILESSLLDVGFIGVPPSLLAASSICLAMTIQNGPGQWTPFLEANTGYRLEDLAPTIDQLLASVNNCKVSRFPTIRKKYSSVTMGSVSKIAFPENIKLI</sequence>
<feature type="compositionally biased region" description="Polar residues" evidence="5">
    <location>
        <begin position="66"/>
        <end position="79"/>
    </location>
</feature>
<comment type="caution">
    <text evidence="8">The sequence shown here is derived from an EMBL/GenBank/DDBJ whole genome shotgun (WGS) entry which is preliminary data.</text>
</comment>
<evidence type="ECO:0000256" key="1">
    <source>
        <dbReference type="ARBA" id="ARBA00022618"/>
    </source>
</evidence>
<dbReference type="Pfam" id="PF02984">
    <property type="entry name" value="Cyclin_C"/>
    <property type="match status" value="1"/>
</dbReference>
<dbReference type="SMART" id="SM01332">
    <property type="entry name" value="Cyclin_C"/>
    <property type="match status" value="1"/>
</dbReference>
<dbReference type="OrthoDB" id="5590282at2759"/>
<dbReference type="FunFam" id="1.10.472.10:FF:000001">
    <property type="entry name" value="G2/mitotic-specific cyclin"/>
    <property type="match status" value="1"/>
</dbReference>
<feature type="compositionally biased region" description="Basic and acidic residues" evidence="5">
    <location>
        <begin position="82"/>
        <end position="93"/>
    </location>
</feature>
<dbReference type="SUPFAM" id="SSF47954">
    <property type="entry name" value="Cyclin-like"/>
    <property type="match status" value="2"/>
</dbReference>
<evidence type="ECO:0000256" key="5">
    <source>
        <dbReference type="SAM" id="MobiDB-lite"/>
    </source>
</evidence>
<keyword evidence="2 4" id="KW-0195">Cyclin</keyword>
<dbReference type="RefSeq" id="XP_068361754.1">
    <property type="nucleotide sequence ID" value="XM_068502779.1"/>
</dbReference>
<organism evidence="8 9">
    <name type="scientific">Tritrichomonas foetus</name>
    <dbReference type="NCBI Taxonomy" id="1144522"/>
    <lineage>
        <taxon>Eukaryota</taxon>
        <taxon>Metamonada</taxon>
        <taxon>Parabasalia</taxon>
        <taxon>Tritrichomonadida</taxon>
        <taxon>Tritrichomonadidae</taxon>
        <taxon>Tritrichomonas</taxon>
    </lineage>
</organism>
<proteinExistence type="inferred from homology"/>
<dbReference type="EMBL" id="MLAK01000662">
    <property type="protein sequence ID" value="OHT08618.1"/>
    <property type="molecule type" value="Genomic_DNA"/>
</dbReference>
<protein>
    <submittedName>
        <fullName evidence="8">Cyclin, N-terminal domain containing protein</fullName>
    </submittedName>
</protein>
<gene>
    <name evidence="8" type="ORF">TRFO_22804</name>
</gene>
<dbReference type="Gene3D" id="1.10.472.10">
    <property type="entry name" value="Cyclin-like"/>
    <property type="match status" value="2"/>
</dbReference>
<keyword evidence="1" id="KW-0132">Cell division</keyword>
<keyword evidence="3" id="KW-0131">Cell cycle</keyword>
<accession>A0A1J4KCB5</accession>
<dbReference type="SMART" id="SM00385">
    <property type="entry name" value="CYCLIN"/>
    <property type="match status" value="2"/>
</dbReference>
<evidence type="ECO:0000313" key="8">
    <source>
        <dbReference type="EMBL" id="OHT08618.1"/>
    </source>
</evidence>
<feature type="domain" description="Cyclin-like" evidence="6">
    <location>
        <begin position="248"/>
        <end position="330"/>
    </location>
</feature>
<dbReference type="Pfam" id="PF00134">
    <property type="entry name" value="Cyclin_N"/>
    <property type="match status" value="1"/>
</dbReference>
<evidence type="ECO:0000313" key="9">
    <source>
        <dbReference type="Proteomes" id="UP000179807"/>
    </source>
</evidence>
<dbReference type="AlphaFoldDB" id="A0A1J4KCB5"/>
<name>A0A1J4KCB5_9EUKA</name>
<reference evidence="8" key="1">
    <citation type="submission" date="2016-10" db="EMBL/GenBank/DDBJ databases">
        <authorList>
            <person name="Benchimol M."/>
            <person name="Almeida L.G."/>
            <person name="Vasconcelos A.T."/>
            <person name="Perreira-Neves A."/>
            <person name="Rosa I.A."/>
            <person name="Tasca T."/>
            <person name="Bogo M.R."/>
            <person name="de Souza W."/>
        </authorList>
    </citation>
    <scope>NUCLEOTIDE SEQUENCE [LARGE SCALE GENOMIC DNA]</scope>
    <source>
        <strain evidence="8">K</strain>
    </source>
</reference>
<evidence type="ECO:0000259" key="7">
    <source>
        <dbReference type="SMART" id="SM01332"/>
    </source>
</evidence>
<comment type="similarity">
    <text evidence="4">Belongs to the cyclin family.</text>
</comment>
<dbReference type="Proteomes" id="UP000179807">
    <property type="component" value="Unassembled WGS sequence"/>
</dbReference>
<dbReference type="InterPro" id="IPR013763">
    <property type="entry name" value="Cyclin-like_dom"/>
</dbReference>
<dbReference type="InterPro" id="IPR006671">
    <property type="entry name" value="Cyclin_N"/>
</dbReference>
<evidence type="ECO:0000256" key="4">
    <source>
        <dbReference type="RuleBase" id="RU000383"/>
    </source>
</evidence>
<dbReference type="InterPro" id="IPR004367">
    <property type="entry name" value="Cyclin_C-dom"/>
</dbReference>